<protein>
    <submittedName>
        <fullName evidence="1">Uncharacterized protein</fullName>
    </submittedName>
</protein>
<dbReference type="EMBL" id="CABIJS010000028">
    <property type="protein sequence ID" value="VUZ40082.1"/>
    <property type="molecule type" value="Genomic_DNA"/>
</dbReference>
<dbReference type="AlphaFoldDB" id="A0A564XYK7"/>
<evidence type="ECO:0000313" key="1">
    <source>
        <dbReference type="EMBL" id="VUZ40082.1"/>
    </source>
</evidence>
<sequence length="79" mass="9092">MRTHVRRGFSVSSHCGSTLMSMTDVLNSYLYAIDEYEYFSLSVRPRDLTKVSGLFSIYRLEFFVFPCHVNPKIISAFVG</sequence>
<name>A0A564XYK7_HYMDI</name>
<accession>A0A564XYK7</accession>
<gene>
    <name evidence="1" type="ORF">WMSIL1_LOCUS1218</name>
</gene>
<reference evidence="1 2" key="1">
    <citation type="submission" date="2019-07" db="EMBL/GenBank/DDBJ databases">
        <authorList>
            <person name="Jastrzebski P J."/>
            <person name="Paukszto L."/>
            <person name="Jastrzebski P J."/>
        </authorList>
    </citation>
    <scope>NUCLEOTIDE SEQUENCE [LARGE SCALE GENOMIC DNA]</scope>
    <source>
        <strain evidence="1 2">WMS-il1</strain>
    </source>
</reference>
<proteinExistence type="predicted"/>
<keyword evidence="2" id="KW-1185">Reference proteome</keyword>
<organism evidence="1 2">
    <name type="scientific">Hymenolepis diminuta</name>
    <name type="common">Rat tapeworm</name>
    <dbReference type="NCBI Taxonomy" id="6216"/>
    <lineage>
        <taxon>Eukaryota</taxon>
        <taxon>Metazoa</taxon>
        <taxon>Spiralia</taxon>
        <taxon>Lophotrochozoa</taxon>
        <taxon>Platyhelminthes</taxon>
        <taxon>Cestoda</taxon>
        <taxon>Eucestoda</taxon>
        <taxon>Cyclophyllidea</taxon>
        <taxon>Hymenolepididae</taxon>
        <taxon>Hymenolepis</taxon>
    </lineage>
</organism>
<evidence type="ECO:0000313" key="2">
    <source>
        <dbReference type="Proteomes" id="UP000321570"/>
    </source>
</evidence>
<dbReference type="Proteomes" id="UP000321570">
    <property type="component" value="Unassembled WGS sequence"/>
</dbReference>